<dbReference type="InterPro" id="IPR017972">
    <property type="entry name" value="Cyt_P450_CS"/>
</dbReference>
<gene>
    <name evidence="10" type="primary">LOC104779100</name>
</gene>
<comment type="similarity">
    <text evidence="2 8">Belongs to the cytochrome P450 family.</text>
</comment>
<accession>A0ABM0YJ81</accession>
<organism evidence="9 10">
    <name type="scientific">Camelina sativa</name>
    <name type="common">False flax</name>
    <name type="synonym">Myagrum sativum</name>
    <dbReference type="NCBI Taxonomy" id="90675"/>
    <lineage>
        <taxon>Eukaryota</taxon>
        <taxon>Viridiplantae</taxon>
        <taxon>Streptophyta</taxon>
        <taxon>Embryophyta</taxon>
        <taxon>Tracheophyta</taxon>
        <taxon>Spermatophyta</taxon>
        <taxon>Magnoliopsida</taxon>
        <taxon>eudicotyledons</taxon>
        <taxon>Gunneridae</taxon>
        <taxon>Pentapetalae</taxon>
        <taxon>rosids</taxon>
        <taxon>malvids</taxon>
        <taxon>Brassicales</taxon>
        <taxon>Brassicaceae</taxon>
        <taxon>Camelineae</taxon>
        <taxon>Camelina</taxon>
    </lineage>
</organism>
<dbReference type="Pfam" id="PF00067">
    <property type="entry name" value="p450"/>
    <property type="match status" value="2"/>
</dbReference>
<protein>
    <submittedName>
        <fullName evidence="10">Cytochrome P450 71A14-like</fullName>
    </submittedName>
</protein>
<name>A0ABM0YJ81_CAMSA</name>
<evidence type="ECO:0000256" key="8">
    <source>
        <dbReference type="RuleBase" id="RU000461"/>
    </source>
</evidence>
<dbReference type="RefSeq" id="XP_010501796.1">
    <property type="nucleotide sequence ID" value="XM_010503494.1"/>
</dbReference>
<evidence type="ECO:0000256" key="4">
    <source>
        <dbReference type="ARBA" id="ARBA00022723"/>
    </source>
</evidence>
<evidence type="ECO:0000256" key="5">
    <source>
        <dbReference type="ARBA" id="ARBA00022989"/>
    </source>
</evidence>
<keyword evidence="3" id="KW-0812">Transmembrane</keyword>
<proteinExistence type="inferred from homology"/>
<keyword evidence="6 8" id="KW-0408">Iron</keyword>
<keyword evidence="4 8" id="KW-0479">Metal-binding</keyword>
<reference evidence="9" key="1">
    <citation type="journal article" date="2014" name="Nat. Commun.">
        <title>The emerging biofuel crop Camelina sativa retains a highly undifferentiated hexaploid genome structure.</title>
        <authorList>
            <person name="Kagale S."/>
            <person name="Koh C."/>
            <person name="Nixon J."/>
            <person name="Bollina V."/>
            <person name="Clarke W.E."/>
            <person name="Tuteja R."/>
            <person name="Spillane C."/>
            <person name="Robinson S.J."/>
            <person name="Links M.G."/>
            <person name="Clarke C."/>
            <person name="Higgins E.E."/>
            <person name="Huebert T."/>
            <person name="Sharpe A.G."/>
            <person name="Parkin I.A."/>
        </authorList>
    </citation>
    <scope>NUCLEOTIDE SEQUENCE [LARGE SCALE GENOMIC DNA]</scope>
    <source>
        <strain evidence="9">cv. DH55</strain>
    </source>
</reference>
<dbReference type="Proteomes" id="UP000694864">
    <property type="component" value="Chromosome 3"/>
</dbReference>
<reference evidence="10" key="2">
    <citation type="submission" date="2025-08" db="UniProtKB">
        <authorList>
            <consortium name="RefSeq"/>
        </authorList>
    </citation>
    <scope>IDENTIFICATION</scope>
    <source>
        <tissue evidence="10">Leaf</tissue>
    </source>
</reference>
<dbReference type="PRINTS" id="PR00463">
    <property type="entry name" value="EP450I"/>
</dbReference>
<dbReference type="InterPro" id="IPR002401">
    <property type="entry name" value="Cyt_P450_E_grp-I"/>
</dbReference>
<keyword evidence="8" id="KW-0349">Heme</keyword>
<dbReference type="PROSITE" id="PS00086">
    <property type="entry name" value="CYTOCHROME_P450"/>
    <property type="match status" value="1"/>
</dbReference>
<dbReference type="InterPro" id="IPR001128">
    <property type="entry name" value="Cyt_P450"/>
</dbReference>
<evidence type="ECO:0000313" key="9">
    <source>
        <dbReference type="Proteomes" id="UP000694864"/>
    </source>
</evidence>
<keyword evidence="9" id="KW-1185">Reference proteome</keyword>
<dbReference type="SUPFAM" id="SSF48264">
    <property type="entry name" value="Cytochrome P450"/>
    <property type="match status" value="1"/>
</dbReference>
<evidence type="ECO:0000256" key="6">
    <source>
        <dbReference type="ARBA" id="ARBA00023004"/>
    </source>
</evidence>
<evidence type="ECO:0000256" key="1">
    <source>
        <dbReference type="ARBA" id="ARBA00004167"/>
    </source>
</evidence>
<evidence type="ECO:0000256" key="2">
    <source>
        <dbReference type="ARBA" id="ARBA00010617"/>
    </source>
</evidence>
<evidence type="ECO:0000313" key="10">
    <source>
        <dbReference type="RefSeq" id="XP_010501796.1"/>
    </source>
</evidence>
<dbReference type="PANTHER" id="PTHR47955:SF15">
    <property type="entry name" value="CYTOCHROME P450 71A2-LIKE"/>
    <property type="match status" value="1"/>
</dbReference>
<evidence type="ECO:0000256" key="3">
    <source>
        <dbReference type="ARBA" id="ARBA00022692"/>
    </source>
</evidence>
<keyword evidence="8" id="KW-0503">Monooxygenase</keyword>
<dbReference type="PANTHER" id="PTHR47955">
    <property type="entry name" value="CYTOCHROME P450 FAMILY 71 PROTEIN"/>
    <property type="match status" value="1"/>
</dbReference>
<evidence type="ECO:0000256" key="7">
    <source>
        <dbReference type="ARBA" id="ARBA00023136"/>
    </source>
</evidence>
<keyword evidence="8" id="KW-0560">Oxidoreductase</keyword>
<dbReference type="Gene3D" id="1.10.630.10">
    <property type="entry name" value="Cytochrome P450"/>
    <property type="match status" value="2"/>
</dbReference>
<sequence>MGKLKKASSSSSSVNLSEILMTLANDIICRVSLGRKYSVEESGIDVKSTMKEIMELLGTFPLGEYIPSLACIDRFRGVGDKMDEVNNKFNGFVERVVQEHIDADKGRSDFVDILLSIQRDKSLPDFDRKNLKLILWEMFIAGTTTTSSTLEWRMTMLIKYPECMRKLQEERHFDSPLDFKGQHFMYIPFGSGRRMCPGVGFGVALVEVTLANLVKRYNWRVQSQPSGDEYDLAEAASFELSSQEDNYPEWAI</sequence>
<comment type="subcellular location">
    <subcellularLocation>
        <location evidence="1">Membrane</location>
        <topology evidence="1">Single-pass membrane protein</topology>
    </subcellularLocation>
</comment>
<keyword evidence="5" id="KW-1133">Transmembrane helix</keyword>
<keyword evidence="7" id="KW-0472">Membrane</keyword>
<dbReference type="GeneID" id="104779100"/>
<dbReference type="InterPro" id="IPR036396">
    <property type="entry name" value="Cyt_P450_sf"/>
</dbReference>